<name>A0A9D6A9R5_9BACT</name>
<evidence type="ECO:0000313" key="2">
    <source>
        <dbReference type="EMBL" id="MBF1446269.1"/>
    </source>
</evidence>
<proteinExistence type="predicted"/>
<reference evidence="2" key="1">
    <citation type="submission" date="2020-04" db="EMBL/GenBank/DDBJ databases">
        <title>Deep metagenomics examines the oral microbiome during advanced dental caries in children, revealing novel taxa and co-occurrences with host molecules.</title>
        <authorList>
            <person name="Baker J.L."/>
            <person name="Morton J.T."/>
            <person name="Dinis M."/>
            <person name="Alvarez R."/>
            <person name="Tran N.C."/>
            <person name="Knight R."/>
            <person name="Edlund A."/>
        </authorList>
    </citation>
    <scope>NUCLEOTIDE SEQUENCE</scope>
    <source>
        <strain evidence="2">JCVI_32_bin.50</strain>
    </source>
</reference>
<dbReference type="Proteomes" id="UP000787419">
    <property type="component" value="Unassembled WGS sequence"/>
</dbReference>
<sequence length="57" mass="6274">MRISQTATLLLVPKNSSAQKKNREDNAKSHFTATKANPIPLFVPSKATLGQRCTHIL</sequence>
<dbReference type="EMBL" id="JABZTM010000017">
    <property type="protein sequence ID" value="MBF1446269.1"/>
    <property type="molecule type" value="Genomic_DNA"/>
</dbReference>
<accession>A0A9D6A9R5</accession>
<feature type="region of interest" description="Disordered" evidence="1">
    <location>
        <begin position="12"/>
        <end position="32"/>
    </location>
</feature>
<organism evidence="2 3">
    <name type="scientific">Prevotella nigrescens</name>
    <dbReference type="NCBI Taxonomy" id="28133"/>
    <lineage>
        <taxon>Bacteria</taxon>
        <taxon>Pseudomonadati</taxon>
        <taxon>Bacteroidota</taxon>
        <taxon>Bacteroidia</taxon>
        <taxon>Bacteroidales</taxon>
        <taxon>Prevotellaceae</taxon>
        <taxon>Prevotella</taxon>
    </lineage>
</organism>
<dbReference type="RefSeq" id="WP_278489247.1">
    <property type="nucleotide sequence ID" value="NZ_CAJPQZ010000002.1"/>
</dbReference>
<evidence type="ECO:0000313" key="3">
    <source>
        <dbReference type="Proteomes" id="UP000787419"/>
    </source>
</evidence>
<protein>
    <submittedName>
        <fullName evidence="2">Uncharacterized protein</fullName>
    </submittedName>
</protein>
<dbReference type="AlphaFoldDB" id="A0A9D6A9R5"/>
<comment type="caution">
    <text evidence="2">The sequence shown here is derived from an EMBL/GenBank/DDBJ whole genome shotgun (WGS) entry which is preliminary data.</text>
</comment>
<gene>
    <name evidence="2" type="ORF">HXN55_02605</name>
</gene>
<evidence type="ECO:0000256" key="1">
    <source>
        <dbReference type="SAM" id="MobiDB-lite"/>
    </source>
</evidence>